<reference evidence="2" key="1">
    <citation type="submission" date="2022-10" db="EMBL/GenBank/DDBJ databases">
        <title>Genome assembly of Pristionchus species.</title>
        <authorList>
            <person name="Yoshida K."/>
            <person name="Sommer R.J."/>
        </authorList>
    </citation>
    <scope>NUCLEOTIDE SEQUENCE [LARGE SCALE GENOMIC DNA]</scope>
    <source>
        <strain evidence="2">RS5460</strain>
    </source>
</reference>
<comment type="caution">
    <text evidence="1">The sequence shown here is derived from an EMBL/GenBank/DDBJ whole genome shotgun (WGS) entry which is preliminary data.</text>
</comment>
<organism evidence="1 2">
    <name type="scientific">Pristionchus mayeri</name>
    <dbReference type="NCBI Taxonomy" id="1317129"/>
    <lineage>
        <taxon>Eukaryota</taxon>
        <taxon>Metazoa</taxon>
        <taxon>Ecdysozoa</taxon>
        <taxon>Nematoda</taxon>
        <taxon>Chromadorea</taxon>
        <taxon>Rhabditida</taxon>
        <taxon>Rhabditina</taxon>
        <taxon>Diplogasteromorpha</taxon>
        <taxon>Diplogasteroidea</taxon>
        <taxon>Neodiplogasteridae</taxon>
        <taxon>Pristionchus</taxon>
    </lineage>
</organism>
<name>A0AAN5D6K9_9BILA</name>
<dbReference type="Proteomes" id="UP001328107">
    <property type="component" value="Unassembled WGS sequence"/>
</dbReference>
<evidence type="ECO:0000313" key="1">
    <source>
        <dbReference type="EMBL" id="GMR57379.1"/>
    </source>
</evidence>
<dbReference type="EMBL" id="BTRK01000006">
    <property type="protein sequence ID" value="GMR57379.1"/>
    <property type="molecule type" value="Genomic_DNA"/>
</dbReference>
<sequence>LPSLAVGVGSEGDRGELELVVRGGRQGLVGEDRAAVGLVDLSVGVDSSGDILLRALVLEPHCEEGLLHQLLVDGLDEGRL</sequence>
<dbReference type="AlphaFoldDB" id="A0AAN5D6K9"/>
<protein>
    <submittedName>
        <fullName evidence="1">Uncharacterized protein</fullName>
    </submittedName>
</protein>
<evidence type="ECO:0000313" key="2">
    <source>
        <dbReference type="Proteomes" id="UP001328107"/>
    </source>
</evidence>
<feature type="non-terminal residue" evidence="1">
    <location>
        <position position="80"/>
    </location>
</feature>
<accession>A0AAN5D6K9</accession>
<keyword evidence="2" id="KW-1185">Reference proteome</keyword>
<proteinExistence type="predicted"/>
<feature type="non-terminal residue" evidence="1">
    <location>
        <position position="1"/>
    </location>
</feature>
<gene>
    <name evidence="1" type="ORF">PMAYCL1PPCAC_27574</name>
</gene>